<feature type="region of interest" description="Disordered" evidence="1">
    <location>
        <begin position="791"/>
        <end position="810"/>
    </location>
</feature>
<protein>
    <submittedName>
        <fullName evidence="2">Uncharacterized protein</fullName>
    </submittedName>
</protein>
<feature type="compositionally biased region" description="Polar residues" evidence="1">
    <location>
        <begin position="798"/>
        <end position="808"/>
    </location>
</feature>
<feature type="region of interest" description="Disordered" evidence="1">
    <location>
        <begin position="1159"/>
        <end position="1187"/>
    </location>
</feature>
<feature type="region of interest" description="Disordered" evidence="1">
    <location>
        <begin position="59"/>
        <end position="85"/>
    </location>
</feature>
<feature type="region of interest" description="Disordered" evidence="1">
    <location>
        <begin position="134"/>
        <end position="153"/>
    </location>
</feature>
<feature type="compositionally biased region" description="Low complexity" evidence="1">
    <location>
        <begin position="134"/>
        <end position="147"/>
    </location>
</feature>
<feature type="region of interest" description="Disordered" evidence="1">
    <location>
        <begin position="286"/>
        <end position="333"/>
    </location>
</feature>
<evidence type="ECO:0000313" key="2">
    <source>
        <dbReference type="EMBL" id="CAG8975351.1"/>
    </source>
</evidence>
<feature type="region of interest" description="Disordered" evidence="1">
    <location>
        <begin position="859"/>
        <end position="879"/>
    </location>
</feature>
<feature type="region of interest" description="Disordered" evidence="1">
    <location>
        <begin position="532"/>
        <end position="567"/>
    </location>
</feature>
<dbReference type="OrthoDB" id="206201at2759"/>
<evidence type="ECO:0000313" key="3">
    <source>
        <dbReference type="Proteomes" id="UP000701801"/>
    </source>
</evidence>
<feature type="compositionally biased region" description="Basic and acidic residues" evidence="1">
    <location>
        <begin position="21"/>
        <end position="32"/>
    </location>
</feature>
<dbReference type="EMBL" id="CAJVRM010000133">
    <property type="protein sequence ID" value="CAG8975351.1"/>
    <property type="molecule type" value="Genomic_DNA"/>
</dbReference>
<sequence length="1314" mass="142741">MFRRNSSTRLGRSKSTSSVHSKHESIDPEVARQHAHAAATLAFARAQERTNADLCYSRGQQTPRVQTSNYERQSSSQPIDSSFTGEHVVKRQQSVRFAGPNAVQRRQSTNNRHTIQPKASTATLKPVAFTTSAPVPAAYRPPSRSSSIGKASFGKATAATEFNKALAAYDEYYAREPEVPSTPSSYRRLRKSKSMFSPLKAPSVFYSNGTPERETTSRLGRQNSTTSSRTTRTARALPYQAALRAPKSMSFLRGGRDGGFTHRTDEGVQMARDRFFQHAAQQRLREQPSFLFRSRTQKNIDQKPFRRSVRSGSGNSDPLPTPLPEDETTPSSPVNFKLREKARKASKTIKFKLKRVFGFIKEEPIAIPNQQVEAHETHVRQYSCPPNEDAFNDIPYPDDESLSRVASRVPSIRIQPSKEKLRSHAGSLRSARSFTTDLSDDNSNSRVTSWTSTAANTVTSQAARALSEREQQRLSIINENGTHISSSSFRRKRLTNQFSAYPLVRPPSRDGPAPTQGVDSARVYSALMKRLDENGPHHKPAHKASEETLRTPRRSASINNGKENQKYSTIRHVPSEEGHSHQWVKTDSVHAARAEDLFGFTGTHTHQWAPADVLREARMRSEDDDVFFDKSTITPAHRAPQHHRAYSNASTSVVSIQQPSNKTSFYTVPEEVGRTPQEIAISNEPVVIEPPKKGLRESRSTFFGGSTLTGSRTTSPFRKSLAEIKDGTPAMKKDPNATPSRKSMFLAVDGGFSSEEVVDDKTDSVSLYSRTTSGQTLAANSALSLLIDQHEQRETEQQLDTSKLSQESSKGDVVIIDRSTYRSLNRRTGGGSCHSVSSSAGSNEWKRWMSCEVAKLERGKENHRAPAPPFSTTGYGNSTTATNANAKPYINYTIPKAYQPTTVVGHLRESAQIDDEDVEIAPSGKIGVRLPVGMVYPPLNQNQNQDGNVTRPFLKPILKNKSSVSLVETSGNASGYAIARGNTPLSCGNTPLVRENGSGIRDVTAYVPPPPPIPPPIPGRNPLRAVESRNSLRSVVTVTGVPASSLGSGFAGLMGAGMSAFGGAGASSTSTTQQTNSNTLSNTVSGTGSGSASGSMGRSHGRNVLHKKHVSKASLRSVRSFNGSEAKVVDCGVSGHIPVQGQMQKESQTPRLTAKLVRRKRSGQVMGERGKSCERERERRSERSGTDLGSAISEVVGGEKILRDLDFERAGAGSPLEDFYEGEGNGKGILNPIVDPIPIPLSLNDPSDGREGGIGGGGGGCEGRMVGAVGVAGGIGEMSESDAQAMGSRKMVELFLNTRRKRIAGGSEEGGVFL</sequence>
<feature type="compositionally biased region" description="Low complexity" evidence="1">
    <location>
        <begin position="224"/>
        <end position="233"/>
    </location>
</feature>
<dbReference type="Proteomes" id="UP000701801">
    <property type="component" value="Unassembled WGS sequence"/>
</dbReference>
<feature type="compositionally biased region" description="Basic residues" evidence="1">
    <location>
        <begin position="1099"/>
        <end position="1110"/>
    </location>
</feature>
<proteinExistence type="predicted"/>
<name>A0A9N9LPR4_9HELO</name>
<feature type="compositionally biased region" description="Polar residues" evidence="1">
    <location>
        <begin position="1"/>
        <end position="19"/>
    </location>
</feature>
<feature type="compositionally biased region" description="Polar residues" evidence="1">
    <location>
        <begin position="59"/>
        <end position="84"/>
    </location>
</feature>
<feature type="compositionally biased region" description="Polar residues" evidence="1">
    <location>
        <begin position="554"/>
        <end position="567"/>
    </location>
</feature>
<reference evidence="2" key="1">
    <citation type="submission" date="2021-07" db="EMBL/GenBank/DDBJ databases">
        <authorList>
            <person name="Durling M."/>
        </authorList>
    </citation>
    <scope>NUCLEOTIDE SEQUENCE</scope>
</reference>
<feature type="region of interest" description="Disordered" evidence="1">
    <location>
        <begin position="1"/>
        <end position="33"/>
    </location>
</feature>
<organism evidence="2 3">
    <name type="scientific">Hymenoscyphus albidus</name>
    <dbReference type="NCBI Taxonomy" id="595503"/>
    <lineage>
        <taxon>Eukaryota</taxon>
        <taxon>Fungi</taxon>
        <taxon>Dikarya</taxon>
        <taxon>Ascomycota</taxon>
        <taxon>Pezizomycotina</taxon>
        <taxon>Leotiomycetes</taxon>
        <taxon>Helotiales</taxon>
        <taxon>Helotiaceae</taxon>
        <taxon>Hymenoscyphus</taxon>
    </lineage>
</organism>
<feature type="compositionally biased region" description="Low complexity" evidence="1">
    <location>
        <begin position="1066"/>
        <end position="1097"/>
    </location>
</feature>
<comment type="caution">
    <text evidence="2">The sequence shown here is derived from an EMBL/GenBank/DDBJ whole genome shotgun (WGS) entry which is preliminary data.</text>
</comment>
<accession>A0A9N9LPR4</accession>
<feature type="region of interest" description="Disordered" evidence="1">
    <location>
        <begin position="1062"/>
        <end position="1110"/>
    </location>
</feature>
<feature type="compositionally biased region" description="Polar residues" evidence="1">
    <location>
        <begin position="104"/>
        <end position="123"/>
    </location>
</feature>
<feature type="compositionally biased region" description="Polar residues" evidence="1">
    <location>
        <begin position="870"/>
        <end position="879"/>
    </location>
</feature>
<feature type="compositionally biased region" description="Basic and acidic residues" evidence="1">
    <location>
        <begin position="1168"/>
        <end position="1185"/>
    </location>
</feature>
<feature type="region of interest" description="Disordered" evidence="1">
    <location>
        <begin position="98"/>
        <end position="127"/>
    </location>
</feature>
<evidence type="ECO:0000256" key="1">
    <source>
        <dbReference type="SAM" id="MobiDB-lite"/>
    </source>
</evidence>
<feature type="region of interest" description="Disordered" evidence="1">
    <location>
        <begin position="204"/>
        <end position="233"/>
    </location>
</feature>
<keyword evidence="3" id="KW-1185">Reference proteome</keyword>
<gene>
    <name evidence="2" type="ORF">HYALB_00005681</name>
</gene>